<proteinExistence type="predicted"/>
<dbReference type="Proteomes" id="UP000291084">
    <property type="component" value="Chromosome 5"/>
</dbReference>
<keyword evidence="2" id="KW-1185">Reference proteome</keyword>
<protein>
    <submittedName>
        <fullName evidence="1">Uncharacterized protein</fullName>
    </submittedName>
</protein>
<name>A0A0S3S787_PHAAN</name>
<accession>A0A0S3S787</accession>
<evidence type="ECO:0000313" key="1">
    <source>
        <dbReference type="EMBL" id="BAT88705.1"/>
    </source>
</evidence>
<evidence type="ECO:0000313" key="2">
    <source>
        <dbReference type="Proteomes" id="UP000291084"/>
    </source>
</evidence>
<sequence length="73" mass="8522">MPVVWPLFRLPPVHPLPFLIREENRRKLGDAKEATIPIELSEVRKLNFEELPNLRGFSCGDIVEWPFLKDVIV</sequence>
<dbReference type="AlphaFoldDB" id="A0A0S3S787"/>
<feature type="non-terminal residue" evidence="1">
    <location>
        <position position="73"/>
    </location>
</feature>
<dbReference type="EMBL" id="AP015038">
    <property type="protein sequence ID" value="BAT88705.1"/>
    <property type="molecule type" value="Genomic_DNA"/>
</dbReference>
<reference evidence="1 2" key="1">
    <citation type="journal article" date="2015" name="Sci. Rep.">
        <title>The power of single molecule real-time sequencing technology in the de novo assembly of a eukaryotic genome.</title>
        <authorList>
            <person name="Sakai H."/>
            <person name="Naito K."/>
            <person name="Ogiso-Tanaka E."/>
            <person name="Takahashi Y."/>
            <person name="Iseki K."/>
            <person name="Muto C."/>
            <person name="Satou K."/>
            <person name="Teruya K."/>
            <person name="Shiroma A."/>
            <person name="Shimoji M."/>
            <person name="Hirano T."/>
            <person name="Itoh T."/>
            <person name="Kaga A."/>
            <person name="Tomooka N."/>
        </authorList>
    </citation>
    <scope>NUCLEOTIDE SEQUENCE [LARGE SCALE GENOMIC DNA]</scope>
    <source>
        <strain evidence="2">cv. Shumari</strain>
    </source>
</reference>
<dbReference type="OrthoDB" id="1430766at2759"/>
<gene>
    <name evidence="1" type="primary">Vigan.05G228500</name>
    <name evidence="1" type="ORF">VIGAN_05228500</name>
</gene>
<organism evidence="1 2">
    <name type="scientific">Vigna angularis var. angularis</name>
    <dbReference type="NCBI Taxonomy" id="157739"/>
    <lineage>
        <taxon>Eukaryota</taxon>
        <taxon>Viridiplantae</taxon>
        <taxon>Streptophyta</taxon>
        <taxon>Embryophyta</taxon>
        <taxon>Tracheophyta</taxon>
        <taxon>Spermatophyta</taxon>
        <taxon>Magnoliopsida</taxon>
        <taxon>eudicotyledons</taxon>
        <taxon>Gunneridae</taxon>
        <taxon>Pentapetalae</taxon>
        <taxon>rosids</taxon>
        <taxon>fabids</taxon>
        <taxon>Fabales</taxon>
        <taxon>Fabaceae</taxon>
        <taxon>Papilionoideae</taxon>
        <taxon>50 kb inversion clade</taxon>
        <taxon>NPAAA clade</taxon>
        <taxon>indigoferoid/millettioid clade</taxon>
        <taxon>Phaseoleae</taxon>
        <taxon>Vigna</taxon>
    </lineage>
</organism>